<feature type="domain" description="TRADD-like N-terminal" evidence="1">
    <location>
        <begin position="22"/>
        <end position="80"/>
    </location>
</feature>
<sequence length="112" mass="13053">LSREVSKYIARTCFQQNASNPDKLTGFLQYLKKERKVTVVDIKEGSIIFTLECRSQQILDELWEDYCTGHLSKVAQMDLVTKDILKQFDLTSLKLTSNIKEEDYRDCQQRLG</sequence>
<organism evidence="2 3">
    <name type="scientific">Porites evermanni</name>
    <dbReference type="NCBI Taxonomy" id="104178"/>
    <lineage>
        <taxon>Eukaryota</taxon>
        <taxon>Metazoa</taxon>
        <taxon>Cnidaria</taxon>
        <taxon>Anthozoa</taxon>
        <taxon>Hexacorallia</taxon>
        <taxon>Scleractinia</taxon>
        <taxon>Fungiina</taxon>
        <taxon>Poritidae</taxon>
        <taxon>Porites</taxon>
    </lineage>
</organism>
<keyword evidence="3" id="KW-1185">Reference proteome</keyword>
<name>A0ABN8R5V9_9CNID</name>
<reference evidence="2 3" key="1">
    <citation type="submission" date="2022-05" db="EMBL/GenBank/DDBJ databases">
        <authorList>
            <consortium name="Genoscope - CEA"/>
            <person name="William W."/>
        </authorList>
    </citation>
    <scope>NUCLEOTIDE SEQUENCE [LARGE SCALE GENOMIC DNA]</scope>
</reference>
<accession>A0ABN8R5V9</accession>
<feature type="non-terminal residue" evidence="2">
    <location>
        <position position="1"/>
    </location>
</feature>
<dbReference type="Proteomes" id="UP001159427">
    <property type="component" value="Unassembled WGS sequence"/>
</dbReference>
<protein>
    <recommendedName>
        <fullName evidence="1">TRADD-like N-terminal domain-containing protein</fullName>
    </recommendedName>
</protein>
<evidence type="ECO:0000259" key="1">
    <source>
        <dbReference type="Pfam" id="PF20694"/>
    </source>
</evidence>
<comment type="caution">
    <text evidence="2">The sequence shown here is derived from an EMBL/GenBank/DDBJ whole genome shotgun (WGS) entry which is preliminary data.</text>
</comment>
<gene>
    <name evidence="2" type="ORF">PEVE_00009470</name>
</gene>
<dbReference type="EMBL" id="CALNXI010001656">
    <property type="protein sequence ID" value="CAH3174276.1"/>
    <property type="molecule type" value="Genomic_DNA"/>
</dbReference>
<evidence type="ECO:0000313" key="3">
    <source>
        <dbReference type="Proteomes" id="UP001159427"/>
    </source>
</evidence>
<dbReference type="Pfam" id="PF20694">
    <property type="entry name" value="TRADD-like_N"/>
    <property type="match status" value="1"/>
</dbReference>
<dbReference type="InterPro" id="IPR049341">
    <property type="entry name" value="TRADD-like_N"/>
</dbReference>
<proteinExistence type="predicted"/>
<evidence type="ECO:0000313" key="2">
    <source>
        <dbReference type="EMBL" id="CAH3174276.1"/>
    </source>
</evidence>